<evidence type="ECO:0000313" key="4">
    <source>
        <dbReference type="EMBL" id="AIQ60724.1"/>
    </source>
</evidence>
<keyword evidence="5" id="KW-1185">Reference proteome</keyword>
<name>A0A089MWC2_PAEBO</name>
<dbReference type="InterPro" id="IPR049381">
    <property type="entry name" value="UbiD-like_C"/>
</dbReference>
<evidence type="ECO:0000259" key="3">
    <source>
        <dbReference type="Pfam" id="PF20696"/>
    </source>
</evidence>
<dbReference type="EMBL" id="CP009285">
    <property type="protein sequence ID" value="AIQ60724.1"/>
    <property type="molecule type" value="Genomic_DNA"/>
</dbReference>
<dbReference type="SUPFAM" id="SSF50475">
    <property type="entry name" value="FMN-binding split barrel"/>
    <property type="match status" value="1"/>
</dbReference>
<dbReference type="Proteomes" id="UP000029518">
    <property type="component" value="Chromosome"/>
</dbReference>
<dbReference type="InterPro" id="IPR048304">
    <property type="entry name" value="UbiD_Rift_dom"/>
</dbReference>
<dbReference type="RefSeq" id="WP_042217310.1">
    <property type="nucleotide sequence ID" value="NZ_CP009285.1"/>
</dbReference>
<dbReference type="Gene3D" id="3.40.1670.10">
    <property type="entry name" value="UbiD C-terminal domain-like"/>
    <property type="match status" value="1"/>
</dbReference>
<protein>
    <submittedName>
        <fullName evidence="4">4-hydroxybenzoate decarboxylase</fullName>
    </submittedName>
</protein>
<evidence type="ECO:0000259" key="2">
    <source>
        <dbReference type="Pfam" id="PF20695"/>
    </source>
</evidence>
<dbReference type="GO" id="GO:0005737">
    <property type="term" value="C:cytoplasm"/>
    <property type="evidence" value="ECO:0007669"/>
    <property type="project" value="TreeGrafter"/>
</dbReference>
<evidence type="ECO:0000313" key="5">
    <source>
        <dbReference type="Proteomes" id="UP000029518"/>
    </source>
</evidence>
<feature type="domain" description="3-octaprenyl-4-hydroxybenzoate carboxy-lyase-like Rift-related" evidence="1">
    <location>
        <begin position="132"/>
        <end position="317"/>
    </location>
</feature>
<sequence length="590" mass="65335">MGYGNLRQWIEQLRRDKDLAVIDAPVDPDLELAEIHRRVVSEEGPALLFTNVQGTPFPVATNLFGTVRRVNKAFGTRPEQLVKSLTAAMETMLPPSAAGLWREKGLLLDLIRAGARNIPQGEAPVLGICRSSNPLQELPRITSWPKDGGPFITLPLVYTESITNPKDHNLGLYRVQIHDDSTTGIHWQIHKGGGFHHRQAELLGETLPVSIFIGGPPALIAAAVAPVSERIPELMLASLMLGGKLPMVQDPLGGHRIPSEAEFSIRGRVSPFERRPEGPYGSQSGYYSLQHDFPVMHVQRMWHRKDAIFPATITGKPRQEDYYLKNYLQRLLAPAYPLMMPSVKALWAYSESGSNALASAVIRESYPREGLASAFRILGEGQLSLTKFLLLTTEPVELTDFPKLLETVLERFNPASDLVIFANTSMDTLDYTGRKLNHGSKGVMMGTGNPVRELPRTYTEGLIPAITGAVPFCGGCLAVSGASYVEDPELPVRLAASFKEKGTAWPLIVLVDDAAEAVRTQTSFLWTVFTRFNPADDIYAETHILRNAISYSLPIVIDARMKPGYPEELVPNEETVELVNRNWNRYFPLV</sequence>
<proteinExistence type="predicted"/>
<dbReference type="KEGG" id="pbd:PBOR_30165"/>
<dbReference type="PANTHER" id="PTHR30108">
    <property type="entry name" value="3-OCTAPRENYL-4-HYDROXYBENZOATE CARBOXY-LYASE-RELATED"/>
    <property type="match status" value="1"/>
</dbReference>
<dbReference type="InterPro" id="IPR049383">
    <property type="entry name" value="UbiD-like_N"/>
</dbReference>
<evidence type="ECO:0000259" key="1">
    <source>
        <dbReference type="Pfam" id="PF01977"/>
    </source>
</evidence>
<feature type="domain" description="3-octaprenyl-4-hydroxybenzoate carboxy-lyase-like C-terminal" evidence="3">
    <location>
        <begin position="324"/>
        <end position="444"/>
    </location>
</feature>
<dbReference type="Pfam" id="PF20696">
    <property type="entry name" value="UbiD_C"/>
    <property type="match status" value="1"/>
</dbReference>
<dbReference type="OrthoDB" id="9809841at2"/>
<organism evidence="4 5">
    <name type="scientific">Paenibacillus borealis</name>
    <dbReference type="NCBI Taxonomy" id="160799"/>
    <lineage>
        <taxon>Bacteria</taxon>
        <taxon>Bacillati</taxon>
        <taxon>Bacillota</taxon>
        <taxon>Bacilli</taxon>
        <taxon>Bacillales</taxon>
        <taxon>Paenibacillaceae</taxon>
        <taxon>Paenibacillus</taxon>
    </lineage>
</organism>
<dbReference type="InterPro" id="IPR002830">
    <property type="entry name" value="UbiD"/>
</dbReference>
<dbReference type="Pfam" id="PF20695">
    <property type="entry name" value="UbiD_N"/>
    <property type="match status" value="1"/>
</dbReference>
<accession>A0A089MWC2</accession>
<dbReference type="PANTHER" id="PTHR30108:SF7">
    <property type="entry name" value="3-POLYPRENYL-4-HYDROXYBENZOATE DECARBOXYLASE"/>
    <property type="match status" value="1"/>
</dbReference>
<dbReference type="SUPFAM" id="SSF143968">
    <property type="entry name" value="UbiD C-terminal domain-like"/>
    <property type="match status" value="2"/>
</dbReference>
<gene>
    <name evidence="4" type="ORF">PBOR_30165</name>
</gene>
<dbReference type="NCBIfam" id="TIGR00148">
    <property type="entry name" value="UbiD family decarboxylase"/>
    <property type="match status" value="1"/>
</dbReference>
<reference evidence="4" key="1">
    <citation type="submission" date="2014-08" db="EMBL/GenBank/DDBJ databases">
        <title>Comparative genomics of the Paenibacillus odorifer group.</title>
        <authorList>
            <person name="den Bakker H.C."/>
            <person name="Tsai Y.-C.Y.-C."/>
            <person name="Martin N."/>
            <person name="Korlach J."/>
            <person name="Wiedmann M."/>
        </authorList>
    </citation>
    <scope>NUCLEOTIDE SEQUENCE [LARGE SCALE GENOMIC DNA]</scope>
    <source>
        <strain evidence="4">DSM 13188</strain>
    </source>
</reference>
<dbReference type="AlphaFoldDB" id="A0A089MWC2"/>
<dbReference type="Pfam" id="PF01977">
    <property type="entry name" value="UbiD"/>
    <property type="match status" value="1"/>
</dbReference>
<feature type="domain" description="3-octaprenyl-4-hydroxybenzoate carboxy-lyase-like N-terminal" evidence="2">
    <location>
        <begin position="10"/>
        <end position="89"/>
    </location>
</feature>
<dbReference type="GO" id="GO:0016831">
    <property type="term" value="F:carboxy-lyase activity"/>
    <property type="evidence" value="ECO:0007669"/>
    <property type="project" value="InterPro"/>
</dbReference>
<dbReference type="HOGENOM" id="CLU_023348_4_1_9"/>